<keyword evidence="4 10" id="KW-0812">Transmembrane</keyword>
<evidence type="ECO:0000256" key="2">
    <source>
        <dbReference type="ARBA" id="ARBA00006375"/>
    </source>
</evidence>
<accession>T1H5C5</accession>
<comment type="similarity">
    <text evidence="2 11">Belongs to the mitochondrial carrier (TC 2.A.29) family.</text>
</comment>
<evidence type="ECO:0000256" key="7">
    <source>
        <dbReference type="ARBA" id="ARBA00022989"/>
    </source>
</evidence>
<keyword evidence="7" id="KW-1133">Transmembrane helix</keyword>
<keyword evidence="13" id="KW-1185">Reference proteome</keyword>
<evidence type="ECO:0000256" key="10">
    <source>
        <dbReference type="PROSITE-ProRule" id="PRU00282"/>
    </source>
</evidence>
<name>T1H5C5_MEGSC</name>
<feature type="repeat" description="Solcar" evidence="10">
    <location>
        <begin position="1"/>
        <end position="50"/>
    </location>
</feature>
<dbReference type="GO" id="GO:0005743">
    <property type="term" value="C:mitochondrial inner membrane"/>
    <property type="evidence" value="ECO:0007669"/>
    <property type="project" value="UniProtKB-SubCell"/>
</dbReference>
<keyword evidence="5" id="KW-0677">Repeat</keyword>
<dbReference type="SUPFAM" id="SSF103506">
    <property type="entry name" value="Mitochondrial carrier"/>
    <property type="match status" value="1"/>
</dbReference>
<dbReference type="InterPro" id="IPR052465">
    <property type="entry name" value="Mito_NAD+_Carrier"/>
</dbReference>
<dbReference type="EMBL" id="CAQQ02120759">
    <property type="status" value="NOT_ANNOTATED_CDS"/>
    <property type="molecule type" value="Genomic_DNA"/>
</dbReference>
<evidence type="ECO:0000256" key="9">
    <source>
        <dbReference type="ARBA" id="ARBA00023136"/>
    </source>
</evidence>
<evidence type="ECO:0000256" key="5">
    <source>
        <dbReference type="ARBA" id="ARBA00022737"/>
    </source>
</evidence>
<reference evidence="12" key="2">
    <citation type="submission" date="2015-06" db="UniProtKB">
        <authorList>
            <consortium name="EnsemblMetazoa"/>
        </authorList>
    </citation>
    <scope>IDENTIFICATION</scope>
</reference>
<dbReference type="EnsemblMetazoa" id="MESCA011502-RA">
    <property type="protein sequence ID" value="MESCA011502-PA"/>
    <property type="gene ID" value="MESCA011502"/>
</dbReference>
<dbReference type="AlphaFoldDB" id="T1H5C5"/>
<evidence type="ECO:0000313" key="13">
    <source>
        <dbReference type="Proteomes" id="UP000015102"/>
    </source>
</evidence>
<protein>
    <submittedName>
        <fullName evidence="12">Uncharacterized protein</fullName>
    </submittedName>
</protein>
<dbReference type="Proteomes" id="UP000015102">
    <property type="component" value="Unassembled WGS sequence"/>
</dbReference>
<evidence type="ECO:0000256" key="6">
    <source>
        <dbReference type="ARBA" id="ARBA00022792"/>
    </source>
</evidence>
<dbReference type="HOGENOM" id="CLU_2243242_0_0_1"/>
<dbReference type="Pfam" id="PF00153">
    <property type="entry name" value="Mito_carr"/>
    <property type="match status" value="1"/>
</dbReference>
<reference evidence="13" key="1">
    <citation type="submission" date="2013-02" db="EMBL/GenBank/DDBJ databases">
        <authorList>
            <person name="Hughes D."/>
        </authorList>
    </citation>
    <scope>NUCLEOTIDE SEQUENCE</scope>
    <source>
        <strain>Durham</strain>
        <strain evidence="13">NC isolate 2 -- Noor lab</strain>
    </source>
</reference>
<evidence type="ECO:0000256" key="1">
    <source>
        <dbReference type="ARBA" id="ARBA00004448"/>
    </source>
</evidence>
<keyword evidence="6" id="KW-0999">Mitochondrion inner membrane</keyword>
<evidence type="ECO:0000256" key="4">
    <source>
        <dbReference type="ARBA" id="ARBA00022692"/>
    </source>
</evidence>
<organism evidence="12 13">
    <name type="scientific">Megaselia scalaris</name>
    <name type="common">Humpbacked fly</name>
    <name type="synonym">Phora scalaris</name>
    <dbReference type="NCBI Taxonomy" id="36166"/>
    <lineage>
        <taxon>Eukaryota</taxon>
        <taxon>Metazoa</taxon>
        <taxon>Ecdysozoa</taxon>
        <taxon>Arthropoda</taxon>
        <taxon>Hexapoda</taxon>
        <taxon>Insecta</taxon>
        <taxon>Pterygota</taxon>
        <taxon>Neoptera</taxon>
        <taxon>Endopterygota</taxon>
        <taxon>Diptera</taxon>
        <taxon>Brachycera</taxon>
        <taxon>Muscomorpha</taxon>
        <taxon>Platypezoidea</taxon>
        <taxon>Phoridae</taxon>
        <taxon>Megaseliini</taxon>
        <taxon>Megaselia</taxon>
    </lineage>
</organism>
<sequence length="104" mass="11893">MLHGISIAPAFQQIRSEGWFYLYRGILPPLAQKTISLSLMFGFYDATKRKLIERFDTQEYVAKLIAGLTSGTVEAALLPFERVQTLLADATFHRHFKNTNQCIR</sequence>
<comment type="subcellular location">
    <subcellularLocation>
        <location evidence="1">Mitochondrion inner membrane</location>
        <topology evidence="1">Multi-pass membrane protein</topology>
    </subcellularLocation>
</comment>
<keyword evidence="3 11" id="KW-0813">Transport</keyword>
<dbReference type="PROSITE" id="PS50920">
    <property type="entry name" value="SOLCAR"/>
    <property type="match status" value="1"/>
</dbReference>
<dbReference type="InterPro" id="IPR018108">
    <property type="entry name" value="MCP_transmembrane"/>
</dbReference>
<keyword evidence="9 10" id="KW-0472">Membrane</keyword>
<dbReference type="Gene3D" id="1.50.40.10">
    <property type="entry name" value="Mitochondrial carrier domain"/>
    <property type="match status" value="1"/>
</dbReference>
<dbReference type="PANTHER" id="PTHR46131:SF1">
    <property type="entry name" value="SD08549P"/>
    <property type="match status" value="1"/>
</dbReference>
<dbReference type="PANTHER" id="PTHR46131">
    <property type="entry name" value="SD08549P"/>
    <property type="match status" value="1"/>
</dbReference>
<evidence type="ECO:0000313" key="12">
    <source>
        <dbReference type="EnsemblMetazoa" id="MESCA011502-PA"/>
    </source>
</evidence>
<dbReference type="GO" id="GO:0051724">
    <property type="term" value="F:NAD transmembrane transporter activity"/>
    <property type="evidence" value="ECO:0007669"/>
    <property type="project" value="TreeGrafter"/>
</dbReference>
<dbReference type="InterPro" id="IPR023395">
    <property type="entry name" value="MCP_dom_sf"/>
</dbReference>
<evidence type="ECO:0000256" key="11">
    <source>
        <dbReference type="RuleBase" id="RU000488"/>
    </source>
</evidence>
<keyword evidence="8" id="KW-0496">Mitochondrion</keyword>
<evidence type="ECO:0000256" key="3">
    <source>
        <dbReference type="ARBA" id="ARBA00022448"/>
    </source>
</evidence>
<proteinExistence type="inferred from homology"/>
<evidence type="ECO:0000256" key="8">
    <source>
        <dbReference type="ARBA" id="ARBA00023128"/>
    </source>
</evidence>